<evidence type="ECO:0000313" key="2">
    <source>
        <dbReference type="EMBL" id="MDM7859446.1"/>
    </source>
</evidence>
<accession>A0ABT7STF4</accession>
<evidence type="ECO:0000313" key="3">
    <source>
        <dbReference type="Proteomes" id="UP001234343"/>
    </source>
</evidence>
<name>A0ABT7STF4_9ALTE</name>
<feature type="signal peptide" evidence="1">
    <location>
        <begin position="1"/>
        <end position="21"/>
    </location>
</feature>
<dbReference type="InterPro" id="IPR008869">
    <property type="entry name" value="MlaC/ttg2D"/>
</dbReference>
<dbReference type="PANTHER" id="PTHR36573:SF1">
    <property type="entry name" value="INTERMEMBRANE PHOSPHOLIPID TRANSPORT SYSTEM BINDING PROTEIN MLAC"/>
    <property type="match status" value="1"/>
</dbReference>
<evidence type="ECO:0000256" key="1">
    <source>
        <dbReference type="SAM" id="SignalP"/>
    </source>
</evidence>
<reference evidence="2 3" key="1">
    <citation type="submission" date="2023-06" db="EMBL/GenBank/DDBJ databases">
        <title>Alteromonas sp. ASW11-36 isolated from intertidal sand.</title>
        <authorList>
            <person name="Li Y."/>
        </authorList>
    </citation>
    <scope>NUCLEOTIDE SEQUENCE [LARGE SCALE GENOMIC DNA]</scope>
    <source>
        <strain evidence="2 3">ASW11-36</strain>
    </source>
</reference>
<gene>
    <name evidence="2" type="ORF">QTP81_02360</name>
</gene>
<dbReference type="Gene3D" id="3.10.450.710">
    <property type="entry name" value="Tgt2/MlaC"/>
    <property type="match status" value="1"/>
</dbReference>
<comment type="caution">
    <text evidence="2">The sequence shown here is derived from an EMBL/GenBank/DDBJ whole genome shotgun (WGS) entry which is preliminary data.</text>
</comment>
<keyword evidence="3" id="KW-1185">Reference proteome</keyword>
<proteinExistence type="predicted"/>
<feature type="chain" id="PRO_5046823427" evidence="1">
    <location>
        <begin position="22"/>
        <end position="211"/>
    </location>
</feature>
<keyword evidence="1" id="KW-0732">Signal</keyword>
<dbReference type="Pfam" id="PF05494">
    <property type="entry name" value="MlaC"/>
    <property type="match status" value="1"/>
</dbReference>
<dbReference type="EMBL" id="JAUCBP010000002">
    <property type="protein sequence ID" value="MDM7859446.1"/>
    <property type="molecule type" value="Genomic_DNA"/>
</dbReference>
<dbReference type="PANTHER" id="PTHR36573">
    <property type="entry name" value="INTERMEMBRANE PHOSPHOLIPID TRANSPORT SYSTEM BINDING PROTEIN MLAC"/>
    <property type="match status" value="1"/>
</dbReference>
<protein>
    <submittedName>
        <fullName evidence="2">ABC transporter substrate-binding protein</fullName>
    </submittedName>
</protein>
<dbReference type="InterPro" id="IPR042245">
    <property type="entry name" value="Tgt2/MlaC_sf"/>
</dbReference>
<sequence>MKKWFVGLITASVLFCGSVLAEVSSEDPYLMVTEVANRTFDRIKNEQAQIKANPEQLRLVMEEELIPYIDYRFAAFMVLGKHFKSVPEDRLGEYVQVFREYLITRYAVAMGYYDDQTVVFEPQGDSDGEKTVTVRAVIQDDDRPEIKIAFKVRKGRSGDWRAYDMIAEGISMLSSTRSEFETMLRQDGIEKVISTMRDTINKPIQLNAEES</sequence>
<organism evidence="2 3">
    <name type="scientific">Alteromonas arenosi</name>
    <dbReference type="NCBI Taxonomy" id="3055817"/>
    <lineage>
        <taxon>Bacteria</taxon>
        <taxon>Pseudomonadati</taxon>
        <taxon>Pseudomonadota</taxon>
        <taxon>Gammaproteobacteria</taxon>
        <taxon>Alteromonadales</taxon>
        <taxon>Alteromonadaceae</taxon>
        <taxon>Alteromonas/Salinimonas group</taxon>
        <taxon>Alteromonas</taxon>
    </lineage>
</organism>
<dbReference type="Proteomes" id="UP001234343">
    <property type="component" value="Unassembled WGS sequence"/>
</dbReference>
<dbReference type="PIRSF" id="PIRSF004649">
    <property type="entry name" value="MlaC"/>
    <property type="match status" value="1"/>
</dbReference>
<dbReference type="RefSeq" id="WP_289363463.1">
    <property type="nucleotide sequence ID" value="NZ_JAUCBP010000002.1"/>
</dbReference>